<dbReference type="Gene3D" id="3.40.1000.10">
    <property type="entry name" value="Mog1/PsbP, alpha/beta/alpha sandwich"/>
    <property type="match status" value="1"/>
</dbReference>
<evidence type="ECO:0000313" key="5">
    <source>
        <dbReference type="EMBL" id="KAK1922250.1"/>
    </source>
</evidence>
<keyword evidence="2" id="KW-0813">Transport</keyword>
<accession>A0AAD9CVE9</accession>
<evidence type="ECO:0000256" key="4">
    <source>
        <dbReference type="SAM" id="MobiDB-lite"/>
    </source>
</evidence>
<feature type="region of interest" description="Disordered" evidence="4">
    <location>
        <begin position="91"/>
        <end position="110"/>
    </location>
</feature>
<dbReference type="Pfam" id="PF04603">
    <property type="entry name" value="Mog1"/>
    <property type="match status" value="1"/>
</dbReference>
<dbReference type="GO" id="GO:0005634">
    <property type="term" value="C:nucleus"/>
    <property type="evidence" value="ECO:0007669"/>
    <property type="project" value="TreeGrafter"/>
</dbReference>
<sequence length="212" mass="23168">MDPQPAQLGQRQLFGGAIVMDLPVSYADASDLRQIPNNQEVFLSQHSDTSLVVEVLALVEEGLAANDLWHAARYHFDSIAHDNSSLSNTILTPAPASPLPSQPTSLPSTPSPVILTGTQKIHKFSHDPTGAPRPGHEADTADTVFIALALWRVWLHFDGGRKKKADLVCSVNVNLSAVDGKGEQERLAVEEWWTRSVQSLRILDFELFGDEA</sequence>
<name>A0AAD9CVE9_PAPLA</name>
<dbReference type="InterPro" id="IPR016123">
    <property type="entry name" value="Mog1/PsbP_a/b/a-sand"/>
</dbReference>
<dbReference type="GO" id="GO:0031267">
    <property type="term" value="F:small GTPase binding"/>
    <property type="evidence" value="ECO:0007669"/>
    <property type="project" value="TreeGrafter"/>
</dbReference>
<dbReference type="SUPFAM" id="SSF55724">
    <property type="entry name" value="Mog1p/PsbP-like"/>
    <property type="match status" value="1"/>
</dbReference>
<dbReference type="GO" id="GO:0005085">
    <property type="term" value="F:guanyl-nucleotide exchange factor activity"/>
    <property type="evidence" value="ECO:0007669"/>
    <property type="project" value="TreeGrafter"/>
</dbReference>
<dbReference type="Proteomes" id="UP001182556">
    <property type="component" value="Unassembled WGS sequence"/>
</dbReference>
<dbReference type="AlphaFoldDB" id="A0AAD9CVE9"/>
<dbReference type="PANTHER" id="PTHR15837:SF0">
    <property type="entry name" value="RAN GUANINE NUCLEOTIDE RELEASE FACTOR"/>
    <property type="match status" value="1"/>
</dbReference>
<evidence type="ECO:0000313" key="6">
    <source>
        <dbReference type="Proteomes" id="UP001182556"/>
    </source>
</evidence>
<organism evidence="5 6">
    <name type="scientific">Papiliotrema laurentii</name>
    <name type="common">Cryptococcus laurentii</name>
    <dbReference type="NCBI Taxonomy" id="5418"/>
    <lineage>
        <taxon>Eukaryota</taxon>
        <taxon>Fungi</taxon>
        <taxon>Dikarya</taxon>
        <taxon>Basidiomycota</taxon>
        <taxon>Agaricomycotina</taxon>
        <taxon>Tremellomycetes</taxon>
        <taxon>Tremellales</taxon>
        <taxon>Rhynchogastremaceae</taxon>
        <taxon>Papiliotrema</taxon>
    </lineage>
</organism>
<comment type="similarity">
    <text evidence="1">Belongs to the MOG1 family.</text>
</comment>
<proteinExistence type="inferred from homology"/>
<dbReference type="GO" id="GO:0006606">
    <property type="term" value="P:protein import into nucleus"/>
    <property type="evidence" value="ECO:0007669"/>
    <property type="project" value="TreeGrafter"/>
</dbReference>
<gene>
    <name evidence="5" type="ORF">DB88DRAFT_497668</name>
</gene>
<reference evidence="5" key="1">
    <citation type="submission" date="2023-02" db="EMBL/GenBank/DDBJ databases">
        <title>Identification and recombinant expression of a fungal hydrolase from Papiliotrema laurentii that hydrolyzes apple cutin and clears colloidal polyester polyurethane.</title>
        <authorList>
            <consortium name="DOE Joint Genome Institute"/>
            <person name="Roman V.A."/>
            <person name="Bojanowski C."/>
            <person name="Crable B.R."/>
            <person name="Wagner D.N."/>
            <person name="Hung C.S."/>
            <person name="Nadeau L.J."/>
            <person name="Schratz L."/>
            <person name="Haridas S."/>
            <person name="Pangilinan J."/>
            <person name="Lipzen A."/>
            <person name="Na H."/>
            <person name="Yan M."/>
            <person name="Ng V."/>
            <person name="Grigoriev I.V."/>
            <person name="Spatafora J.W."/>
            <person name="Barlow D."/>
            <person name="Biffinger J."/>
            <person name="Kelley-Loughnane N."/>
            <person name="Varaljay V.A."/>
            <person name="Crookes-Goodson W.J."/>
        </authorList>
    </citation>
    <scope>NUCLEOTIDE SEQUENCE</scope>
    <source>
        <strain evidence="5">5307AH</strain>
    </source>
</reference>
<dbReference type="PANTHER" id="PTHR15837">
    <property type="entry name" value="RAN GUANINE NUCLEOTIDE RELEASE FACTOR"/>
    <property type="match status" value="1"/>
</dbReference>
<evidence type="ECO:0000256" key="2">
    <source>
        <dbReference type="ARBA" id="ARBA00022448"/>
    </source>
</evidence>
<comment type="caution">
    <text evidence="5">The sequence shown here is derived from an EMBL/GenBank/DDBJ whole genome shotgun (WGS) entry which is preliminary data.</text>
</comment>
<dbReference type="EMBL" id="JAODAN010000009">
    <property type="protein sequence ID" value="KAK1922250.1"/>
    <property type="molecule type" value="Genomic_DNA"/>
</dbReference>
<evidence type="ECO:0000256" key="3">
    <source>
        <dbReference type="ARBA" id="ARBA00022927"/>
    </source>
</evidence>
<evidence type="ECO:0000256" key="1">
    <source>
        <dbReference type="ARBA" id="ARBA00010307"/>
    </source>
</evidence>
<keyword evidence="3" id="KW-0653">Protein transport</keyword>
<dbReference type="InterPro" id="IPR007681">
    <property type="entry name" value="Mog1"/>
</dbReference>
<keyword evidence="6" id="KW-1185">Reference proteome</keyword>
<protein>
    <submittedName>
        <fullName evidence="5">Uncharacterized protein</fullName>
    </submittedName>
</protein>